<evidence type="ECO:0000313" key="2">
    <source>
        <dbReference type="Proteomes" id="UP000602284"/>
    </source>
</evidence>
<dbReference type="EMBL" id="JAEQNB010000001">
    <property type="protein sequence ID" value="MBL0385102.1"/>
    <property type="molecule type" value="Genomic_DNA"/>
</dbReference>
<proteinExistence type="predicted"/>
<keyword evidence="2" id="KW-1185">Reference proteome</keyword>
<evidence type="ECO:0000313" key="1">
    <source>
        <dbReference type="EMBL" id="MBL0385102.1"/>
    </source>
</evidence>
<dbReference type="Proteomes" id="UP000602284">
    <property type="component" value="Unassembled WGS sequence"/>
</dbReference>
<evidence type="ECO:0008006" key="3">
    <source>
        <dbReference type="Google" id="ProtNLM"/>
    </source>
</evidence>
<name>A0ABS1J4E5_9BACL</name>
<reference evidence="1 2" key="1">
    <citation type="submission" date="2021-01" db="EMBL/GenBank/DDBJ databases">
        <title>Tumebacillus sp. strain ITR2 16S ribosomal RNA gene Genome sequencing and assembly.</title>
        <authorList>
            <person name="Kang M."/>
        </authorList>
    </citation>
    <scope>NUCLEOTIDE SEQUENCE [LARGE SCALE GENOMIC DNA]</scope>
    <source>
        <strain evidence="1 2">ITR2</strain>
    </source>
</reference>
<sequence length="70" mass="7890">MNRLTGFGEVDLIAQLADLKEVDYKNTLVLTAVVELLVEKGILTRQEVIQKARQLDTDLSLDLDRSLYAN</sequence>
<dbReference type="RefSeq" id="WP_201630225.1">
    <property type="nucleotide sequence ID" value="NZ_JAEQNB010000001.1"/>
</dbReference>
<gene>
    <name evidence="1" type="ORF">JJB07_00460</name>
</gene>
<accession>A0ABS1J4E5</accession>
<protein>
    <recommendedName>
        <fullName evidence="3">CARD domain-containing protein</fullName>
    </recommendedName>
</protein>
<comment type="caution">
    <text evidence="1">The sequence shown here is derived from an EMBL/GenBank/DDBJ whole genome shotgun (WGS) entry which is preliminary data.</text>
</comment>
<organism evidence="1 2">
    <name type="scientific">Tumebacillus amylolyticus</name>
    <dbReference type="NCBI Taxonomy" id="2801339"/>
    <lineage>
        <taxon>Bacteria</taxon>
        <taxon>Bacillati</taxon>
        <taxon>Bacillota</taxon>
        <taxon>Bacilli</taxon>
        <taxon>Bacillales</taxon>
        <taxon>Alicyclobacillaceae</taxon>
        <taxon>Tumebacillus</taxon>
    </lineage>
</organism>